<accession>A0A090J442</accession>
<evidence type="ECO:0000256" key="1">
    <source>
        <dbReference type="ARBA" id="ARBA00004651"/>
    </source>
</evidence>
<reference evidence="8 9" key="1">
    <citation type="submission" date="2014-07" db="EMBL/GenBank/DDBJ databases">
        <authorList>
            <person name="Wibberg Daniel"/>
        </authorList>
    </citation>
    <scope>NUCLEOTIDE SEQUENCE [LARGE SCALE GENOMIC DNA]</scope>
</reference>
<evidence type="ECO:0000256" key="3">
    <source>
        <dbReference type="ARBA" id="ARBA00022692"/>
    </source>
</evidence>
<feature type="transmembrane region" description="Helical" evidence="6">
    <location>
        <begin position="149"/>
        <end position="172"/>
    </location>
</feature>
<feature type="transmembrane region" description="Helical" evidence="6">
    <location>
        <begin position="103"/>
        <end position="129"/>
    </location>
</feature>
<feature type="transmembrane region" description="Helical" evidence="6">
    <location>
        <begin position="21"/>
        <end position="42"/>
    </location>
</feature>
<gene>
    <name evidence="8" type="ORF">BT1A1_2864</name>
</gene>
<feature type="transmembrane region" description="Helical" evidence="6">
    <location>
        <begin position="531"/>
        <end position="556"/>
    </location>
</feature>
<keyword evidence="5 6" id="KW-0472">Membrane</keyword>
<dbReference type="PANTHER" id="PTHR46795">
    <property type="entry name" value="ABC TRANSPORTER PERMEASE-RELATED-RELATED"/>
    <property type="match status" value="1"/>
</dbReference>
<feature type="transmembrane region" description="Helical" evidence="6">
    <location>
        <begin position="62"/>
        <end position="82"/>
    </location>
</feature>
<dbReference type="EMBL" id="CCRF01000081">
    <property type="protein sequence ID" value="CEE02655.1"/>
    <property type="molecule type" value="Genomic_DNA"/>
</dbReference>
<feature type="transmembrane region" description="Helical" evidence="6">
    <location>
        <begin position="590"/>
        <end position="612"/>
    </location>
</feature>
<dbReference type="PANTHER" id="PTHR46795:SF3">
    <property type="entry name" value="ABC TRANSPORTER PERMEASE"/>
    <property type="match status" value="1"/>
</dbReference>
<dbReference type="AlphaFoldDB" id="A0A090J442"/>
<keyword evidence="4 6" id="KW-1133">Transmembrane helix</keyword>
<evidence type="ECO:0000313" key="9">
    <source>
        <dbReference type="Proteomes" id="UP000040576"/>
    </source>
</evidence>
<keyword evidence="2 6" id="KW-1003">Cell membrane</keyword>
<dbReference type="RefSeq" id="WP_034772361.1">
    <property type="nucleotide sequence ID" value="NZ_CCRF01000081.1"/>
</dbReference>
<evidence type="ECO:0000256" key="6">
    <source>
        <dbReference type="PIRNR" id="PIRNR018968"/>
    </source>
</evidence>
<protein>
    <recommendedName>
        <fullName evidence="7">ABC3 transporter permease C-terminal domain-containing protein</fullName>
    </recommendedName>
</protein>
<evidence type="ECO:0000313" key="8">
    <source>
        <dbReference type="EMBL" id="CEE02655.1"/>
    </source>
</evidence>
<comment type="similarity">
    <text evidence="6">Belongs to the ABC-4 integral membrane protein family.</text>
</comment>
<name>A0A090J442_9BACI</name>
<comment type="subcellular location">
    <subcellularLocation>
        <location evidence="1 6">Cell membrane</location>
        <topology evidence="1 6">Multi-pass membrane protein</topology>
    </subcellularLocation>
</comment>
<dbReference type="Proteomes" id="UP000040576">
    <property type="component" value="Unassembled WGS sequence"/>
</dbReference>
<sequence length="658" mass="74292">MSKFFYAKLAMTNINKNRKTYIPYILTCISTIAMFYMMHFISGNPGLKKMSGGESLIMMLNLGNYVIGIFSVIFLFYTNSFLIKRRKKEFGLFNILGMEKKHIITIIVWETFFVTVISLFIGLISGAVIGKLMFLLLNNILHFAVPFTYFVSIKSMGMTAVLFIGIFVLTLLNNLRQIHLAKPIELLRGGQVGEREPKTKWFLVLIGVATLAYGYYIALVTESPLAAINKFFLAVLLVIVGTYALFTAGTIALLKLLRKNKGFYYQTKHFISVSGMIYRMKQNAVGLANICILSTMVLVMLSTTVSLYIGMEDVLKTRYPKEIDVTANNLSKEASQSVEKMIKEEAEKYQVKLKDPVSYRSASFPAIRKGNTFTTNEDTLKSFTDISMIELIPLDEFNQLEKQSVTLEDNEVLLYTLKGKPIKHSIIIAGQNFQIKQQLKDLTIIGDASAMMTDSYFVVVKDEDTIKSLYPTEELDAVEWKDLSYFYGFDVDGNVNEEIALTKALAKKLNEASIDGQAEGREEAKESFYSIYGGLFFLGLFLGTLFIMATVLIMYYKQISEGYDDKERFAIMQKVGLSKEEIKKSIKSQVLIVFFLPLVAAVIHIAFAFKVITKLLALFNLTNIGLFAICTAATILVFAMFYALVYSLTAREYYKIVS</sequence>
<evidence type="ECO:0000256" key="2">
    <source>
        <dbReference type="ARBA" id="ARBA00022475"/>
    </source>
</evidence>
<feature type="transmembrane region" description="Helical" evidence="6">
    <location>
        <begin position="624"/>
        <end position="645"/>
    </location>
</feature>
<evidence type="ECO:0000256" key="4">
    <source>
        <dbReference type="ARBA" id="ARBA00022989"/>
    </source>
</evidence>
<keyword evidence="3 6" id="KW-0812">Transmembrane</keyword>
<feature type="transmembrane region" description="Helical" evidence="6">
    <location>
        <begin position="286"/>
        <end position="311"/>
    </location>
</feature>
<dbReference type="Pfam" id="PF02687">
    <property type="entry name" value="FtsX"/>
    <property type="match status" value="1"/>
</dbReference>
<evidence type="ECO:0000259" key="7">
    <source>
        <dbReference type="Pfam" id="PF02687"/>
    </source>
</evidence>
<organism evidence="8 9">
    <name type="scientific">Caldibacillus thermoamylovorans</name>
    <dbReference type="NCBI Taxonomy" id="35841"/>
    <lineage>
        <taxon>Bacteria</taxon>
        <taxon>Bacillati</taxon>
        <taxon>Bacillota</taxon>
        <taxon>Bacilli</taxon>
        <taxon>Bacillales</taxon>
        <taxon>Bacillaceae</taxon>
        <taxon>Caldibacillus</taxon>
    </lineage>
</organism>
<keyword evidence="6" id="KW-0813">Transport</keyword>
<feature type="domain" description="ABC3 transporter permease C-terminal" evidence="7">
    <location>
        <begin position="65"/>
        <end position="172"/>
    </location>
</feature>
<dbReference type="PIRSF" id="PIRSF018968">
    <property type="entry name" value="ABC_permease_BceB"/>
    <property type="match status" value="1"/>
</dbReference>
<feature type="transmembrane region" description="Helical" evidence="6">
    <location>
        <begin position="201"/>
        <end position="219"/>
    </location>
</feature>
<dbReference type="InterPro" id="IPR027022">
    <property type="entry name" value="ABC_permease_BceB-typ"/>
</dbReference>
<dbReference type="InterPro" id="IPR052536">
    <property type="entry name" value="ABC-4_Integral_Memb_Prot"/>
</dbReference>
<feature type="transmembrane region" description="Helical" evidence="6">
    <location>
        <begin position="231"/>
        <end position="254"/>
    </location>
</feature>
<proteinExistence type="inferred from homology"/>
<evidence type="ECO:0000256" key="5">
    <source>
        <dbReference type="ARBA" id="ARBA00023136"/>
    </source>
</evidence>
<dbReference type="InterPro" id="IPR003838">
    <property type="entry name" value="ABC3_permease_C"/>
</dbReference>
<dbReference type="GO" id="GO:0005886">
    <property type="term" value="C:plasma membrane"/>
    <property type="evidence" value="ECO:0007669"/>
    <property type="project" value="UniProtKB-SubCell"/>
</dbReference>
<dbReference type="GO" id="GO:0055085">
    <property type="term" value="P:transmembrane transport"/>
    <property type="evidence" value="ECO:0007669"/>
    <property type="project" value="UniProtKB-UniRule"/>
</dbReference>
<keyword evidence="9" id="KW-1185">Reference proteome</keyword>